<evidence type="ECO:0000256" key="1">
    <source>
        <dbReference type="ARBA" id="ARBA00004127"/>
    </source>
</evidence>
<accession>A0A934RUX3</accession>
<evidence type="ECO:0000256" key="5">
    <source>
        <dbReference type="ARBA" id="ARBA00022989"/>
    </source>
</evidence>
<reference evidence="8" key="1">
    <citation type="submission" date="2021-01" db="EMBL/GenBank/DDBJ databases">
        <title>Modified the classification status of verrucomicrobia.</title>
        <authorList>
            <person name="Feng X."/>
        </authorList>
    </citation>
    <scope>NUCLEOTIDE SEQUENCE</scope>
    <source>
        <strain evidence="8">KCTC 12986</strain>
    </source>
</reference>
<evidence type="ECO:0000256" key="3">
    <source>
        <dbReference type="ARBA" id="ARBA00022692"/>
    </source>
</evidence>
<dbReference type="PANTHER" id="PTHR13416">
    <property type="match status" value="1"/>
</dbReference>
<evidence type="ECO:0000256" key="7">
    <source>
        <dbReference type="SAM" id="Phobius"/>
    </source>
</evidence>
<keyword evidence="3 7" id="KW-0812">Transmembrane</keyword>
<keyword evidence="4" id="KW-0256">Endoplasmic reticulum</keyword>
<dbReference type="GO" id="GO:0006629">
    <property type="term" value="P:lipid metabolic process"/>
    <property type="evidence" value="ECO:0007669"/>
    <property type="project" value="TreeGrafter"/>
</dbReference>
<proteinExistence type="predicted"/>
<evidence type="ECO:0000256" key="6">
    <source>
        <dbReference type="ARBA" id="ARBA00023136"/>
    </source>
</evidence>
<sequence length="361" mass="38536">MAGLVLALVAVVMLVANERNAVRDLRANSELGREVVSIPSETIDASKEGQLVHLTGQAKTGDRVANEEFGISEEAVRLRWQAEIFQWTERSKSRSDIGEEETEGSGAGYVYEKKWLPEAVDSSEFVQPGHENPGPARFRSGAAQAETVTVGAFRLPPALIAKIASEEPYALAEIPTSLADESARLHEGAFYTGDPEAPAIGDERVSFTLTRPGPVSVMAVQEGGSFVPFRAKNGKTRFLLSEGTLGAEEMVQQEEKKAAGLRWGLRVTGFILMTIGLGLVLKPLSVLADLIPLLGNLVGALTGIVAALLAGCLSLLIIALSWVTFRPLIAIPLLLGAGVILFFAVKILRRGQATPPPQPVP</sequence>
<dbReference type="Pfam" id="PF07787">
    <property type="entry name" value="TMEM43"/>
    <property type="match status" value="1"/>
</dbReference>
<gene>
    <name evidence="8" type="ORF">JIN78_12700</name>
</gene>
<protein>
    <submittedName>
        <fullName evidence="8">TMEM43 family protein</fullName>
    </submittedName>
</protein>
<feature type="transmembrane region" description="Helical" evidence="7">
    <location>
        <begin position="329"/>
        <end position="348"/>
    </location>
</feature>
<dbReference type="GO" id="GO:0071763">
    <property type="term" value="P:nuclear membrane organization"/>
    <property type="evidence" value="ECO:0007669"/>
    <property type="project" value="TreeGrafter"/>
</dbReference>
<dbReference type="AlphaFoldDB" id="A0A934RUX3"/>
<evidence type="ECO:0000313" key="8">
    <source>
        <dbReference type="EMBL" id="MBK1834921.1"/>
    </source>
</evidence>
<dbReference type="PANTHER" id="PTHR13416:SF2">
    <property type="entry name" value="TRANSMEMBRANE PROTEIN 43"/>
    <property type="match status" value="1"/>
</dbReference>
<evidence type="ECO:0000313" key="9">
    <source>
        <dbReference type="Proteomes" id="UP000604083"/>
    </source>
</evidence>
<keyword evidence="6 7" id="KW-0472">Membrane</keyword>
<comment type="subcellular location">
    <subcellularLocation>
        <location evidence="1">Endomembrane system</location>
        <topology evidence="1">Multi-pass membrane protein</topology>
    </subcellularLocation>
    <subcellularLocation>
        <location evidence="2">Endoplasmic reticulum membrane</location>
    </subcellularLocation>
</comment>
<evidence type="ECO:0000256" key="4">
    <source>
        <dbReference type="ARBA" id="ARBA00022824"/>
    </source>
</evidence>
<keyword evidence="5 7" id="KW-1133">Transmembrane helix</keyword>
<dbReference type="RefSeq" id="WP_377173963.1">
    <property type="nucleotide sequence ID" value="NZ_JBHUJA010000013.1"/>
</dbReference>
<feature type="transmembrane region" description="Helical" evidence="7">
    <location>
        <begin position="263"/>
        <end position="281"/>
    </location>
</feature>
<dbReference type="InterPro" id="IPR012430">
    <property type="entry name" value="TMEM43_fam"/>
</dbReference>
<keyword evidence="9" id="KW-1185">Reference proteome</keyword>
<dbReference type="Proteomes" id="UP000604083">
    <property type="component" value="Unassembled WGS sequence"/>
</dbReference>
<evidence type="ECO:0000256" key="2">
    <source>
        <dbReference type="ARBA" id="ARBA00004586"/>
    </source>
</evidence>
<organism evidence="8 9">
    <name type="scientific">Roseibacillus ishigakijimensis</name>
    <dbReference type="NCBI Taxonomy" id="454146"/>
    <lineage>
        <taxon>Bacteria</taxon>
        <taxon>Pseudomonadati</taxon>
        <taxon>Verrucomicrobiota</taxon>
        <taxon>Verrucomicrobiia</taxon>
        <taxon>Verrucomicrobiales</taxon>
        <taxon>Verrucomicrobiaceae</taxon>
        <taxon>Roseibacillus</taxon>
    </lineage>
</organism>
<comment type="caution">
    <text evidence="8">The sequence shown here is derived from an EMBL/GenBank/DDBJ whole genome shotgun (WGS) entry which is preliminary data.</text>
</comment>
<feature type="transmembrane region" description="Helical" evidence="7">
    <location>
        <begin position="293"/>
        <end position="323"/>
    </location>
</feature>
<dbReference type="EMBL" id="JAENIO010000035">
    <property type="protein sequence ID" value="MBK1834921.1"/>
    <property type="molecule type" value="Genomic_DNA"/>
</dbReference>
<dbReference type="GO" id="GO:0012505">
    <property type="term" value="C:endomembrane system"/>
    <property type="evidence" value="ECO:0007669"/>
    <property type="project" value="UniProtKB-SubCell"/>
</dbReference>
<name>A0A934RUX3_9BACT</name>